<dbReference type="PANTHER" id="PTHR43214:SF38">
    <property type="entry name" value="NITRATE_NITRITE RESPONSE REGULATOR PROTEIN NARL"/>
    <property type="match status" value="1"/>
</dbReference>
<dbReference type="InterPro" id="IPR001789">
    <property type="entry name" value="Sig_transdc_resp-reg_receiver"/>
</dbReference>
<dbReference type="PROSITE" id="PS50110">
    <property type="entry name" value="RESPONSE_REGULATORY"/>
    <property type="match status" value="1"/>
</dbReference>
<dbReference type="CDD" id="cd06170">
    <property type="entry name" value="LuxR_C_like"/>
    <property type="match status" value="1"/>
</dbReference>
<comment type="caution">
    <text evidence="5">The sequence shown here is derived from an EMBL/GenBank/DDBJ whole genome shotgun (WGS) entry which is preliminary data.</text>
</comment>
<organism evidence="5 6">
    <name type="scientific">Variovorax soli</name>
    <dbReference type="NCBI Taxonomy" id="376815"/>
    <lineage>
        <taxon>Bacteria</taxon>
        <taxon>Pseudomonadati</taxon>
        <taxon>Pseudomonadota</taxon>
        <taxon>Betaproteobacteria</taxon>
        <taxon>Burkholderiales</taxon>
        <taxon>Comamonadaceae</taxon>
        <taxon>Variovorax</taxon>
    </lineage>
</organism>
<proteinExistence type="predicted"/>
<keyword evidence="1 5" id="KW-0238">DNA-binding</keyword>
<reference evidence="5 6" key="1">
    <citation type="submission" date="2023-07" db="EMBL/GenBank/DDBJ databases">
        <title>Sorghum-associated microbial communities from plants grown in Nebraska, USA.</title>
        <authorList>
            <person name="Schachtman D."/>
        </authorList>
    </citation>
    <scope>NUCLEOTIDE SEQUENCE [LARGE SCALE GENOMIC DNA]</scope>
    <source>
        <strain evidence="5 6">DS1781</strain>
    </source>
</reference>
<dbReference type="SMART" id="SM00448">
    <property type="entry name" value="REC"/>
    <property type="match status" value="1"/>
</dbReference>
<feature type="domain" description="Response regulatory" evidence="4">
    <location>
        <begin position="9"/>
        <end position="125"/>
    </location>
</feature>
<accession>A0ABU1NMG1</accession>
<dbReference type="InterPro" id="IPR011006">
    <property type="entry name" value="CheY-like_superfamily"/>
</dbReference>
<gene>
    <name evidence="5" type="ORF">J2739_004866</name>
</gene>
<dbReference type="EMBL" id="JAVDRF010000013">
    <property type="protein sequence ID" value="MDR6539071.1"/>
    <property type="molecule type" value="Genomic_DNA"/>
</dbReference>
<keyword evidence="2" id="KW-0597">Phosphoprotein</keyword>
<sequence length="228" mass="25134">MQPAAKPIGVMVVDDHQTMLWGLSKLIDGEKPRMHVVGTARNCEEALEQVGQLSPDIILLDLDLDGRSALEILPGLLSNPASRALILTGEREQKTLDMAVLQGARGVLRKDASAEQVLRAIERVHRGELCMDAETMSRVFSEFMASRQSPRSDPEAEKQAGLTAKERKIIATVVESSGASNKALAQKLFITEHTLRNHLTSIYQKLDVANRLELYCYAVKHQLGKPLS</sequence>
<evidence type="ECO:0000256" key="2">
    <source>
        <dbReference type="PROSITE-ProRule" id="PRU00169"/>
    </source>
</evidence>
<dbReference type="InterPro" id="IPR016032">
    <property type="entry name" value="Sig_transdc_resp-reg_C-effctor"/>
</dbReference>
<dbReference type="RefSeq" id="WP_309906464.1">
    <property type="nucleotide sequence ID" value="NZ_JAVDRF010000013.1"/>
</dbReference>
<dbReference type="GO" id="GO:0003677">
    <property type="term" value="F:DNA binding"/>
    <property type="evidence" value="ECO:0007669"/>
    <property type="project" value="UniProtKB-KW"/>
</dbReference>
<feature type="domain" description="HTH luxR-type" evidence="3">
    <location>
        <begin position="155"/>
        <end position="222"/>
    </location>
</feature>
<dbReference type="Gene3D" id="3.40.50.2300">
    <property type="match status" value="1"/>
</dbReference>
<evidence type="ECO:0000259" key="3">
    <source>
        <dbReference type="PROSITE" id="PS50043"/>
    </source>
</evidence>
<dbReference type="PROSITE" id="PS50043">
    <property type="entry name" value="HTH_LUXR_2"/>
    <property type="match status" value="1"/>
</dbReference>
<dbReference type="InterPro" id="IPR000792">
    <property type="entry name" value="Tscrpt_reg_LuxR_C"/>
</dbReference>
<dbReference type="SUPFAM" id="SSF46894">
    <property type="entry name" value="C-terminal effector domain of the bipartite response regulators"/>
    <property type="match status" value="1"/>
</dbReference>
<evidence type="ECO:0000313" key="5">
    <source>
        <dbReference type="EMBL" id="MDR6539071.1"/>
    </source>
</evidence>
<dbReference type="PANTHER" id="PTHR43214">
    <property type="entry name" value="TWO-COMPONENT RESPONSE REGULATOR"/>
    <property type="match status" value="1"/>
</dbReference>
<feature type="modified residue" description="4-aspartylphosphate" evidence="2">
    <location>
        <position position="61"/>
    </location>
</feature>
<dbReference type="InterPro" id="IPR039420">
    <property type="entry name" value="WalR-like"/>
</dbReference>
<dbReference type="SUPFAM" id="SSF52172">
    <property type="entry name" value="CheY-like"/>
    <property type="match status" value="1"/>
</dbReference>
<dbReference type="SMART" id="SM00421">
    <property type="entry name" value="HTH_LUXR"/>
    <property type="match status" value="1"/>
</dbReference>
<name>A0ABU1NMG1_9BURK</name>
<dbReference type="Pfam" id="PF00196">
    <property type="entry name" value="GerE"/>
    <property type="match status" value="1"/>
</dbReference>
<protein>
    <submittedName>
        <fullName evidence="5">DNA-binding NarL/FixJ family response regulator</fullName>
    </submittedName>
</protein>
<dbReference type="Pfam" id="PF00072">
    <property type="entry name" value="Response_reg"/>
    <property type="match status" value="1"/>
</dbReference>
<evidence type="ECO:0000259" key="4">
    <source>
        <dbReference type="PROSITE" id="PS50110"/>
    </source>
</evidence>
<keyword evidence="6" id="KW-1185">Reference proteome</keyword>
<dbReference type="Proteomes" id="UP001184230">
    <property type="component" value="Unassembled WGS sequence"/>
</dbReference>
<evidence type="ECO:0000256" key="1">
    <source>
        <dbReference type="ARBA" id="ARBA00023125"/>
    </source>
</evidence>
<evidence type="ECO:0000313" key="6">
    <source>
        <dbReference type="Proteomes" id="UP001184230"/>
    </source>
</evidence>